<keyword evidence="8" id="KW-1185">Reference proteome</keyword>
<dbReference type="Gene3D" id="6.10.340.10">
    <property type="match status" value="1"/>
</dbReference>
<dbReference type="CDD" id="cd06225">
    <property type="entry name" value="HAMP"/>
    <property type="match status" value="1"/>
</dbReference>
<dbReference type="Proteomes" id="UP000752013">
    <property type="component" value="Unassembled WGS sequence"/>
</dbReference>
<comment type="similarity">
    <text evidence="2">Belongs to the methyl-accepting chemotaxis (MCP) protein family.</text>
</comment>
<dbReference type="PANTHER" id="PTHR32089:SF112">
    <property type="entry name" value="LYSOZYME-LIKE PROTEIN-RELATED"/>
    <property type="match status" value="1"/>
</dbReference>
<dbReference type="InterPro" id="IPR003660">
    <property type="entry name" value="HAMP_dom"/>
</dbReference>
<dbReference type="RefSeq" id="WP_167703656.1">
    <property type="nucleotide sequence ID" value="NZ_CP118168.1"/>
</dbReference>
<evidence type="ECO:0000259" key="5">
    <source>
        <dbReference type="PROSITE" id="PS50111"/>
    </source>
</evidence>
<evidence type="ECO:0000313" key="8">
    <source>
        <dbReference type="Proteomes" id="UP000752013"/>
    </source>
</evidence>
<keyword evidence="4" id="KW-0812">Transmembrane</keyword>
<gene>
    <name evidence="7" type="ORF">HCT46_04810</name>
</gene>
<evidence type="ECO:0000256" key="4">
    <source>
        <dbReference type="SAM" id="Phobius"/>
    </source>
</evidence>
<dbReference type="SUPFAM" id="SSF58104">
    <property type="entry name" value="Methyl-accepting chemotaxis protein (MCP) signaling domain"/>
    <property type="match status" value="1"/>
</dbReference>
<evidence type="ECO:0000256" key="2">
    <source>
        <dbReference type="ARBA" id="ARBA00029447"/>
    </source>
</evidence>
<comment type="caution">
    <text evidence="7">The sequence shown here is derived from an EMBL/GenBank/DDBJ whole genome shotgun (WGS) entry which is preliminary data.</text>
</comment>
<dbReference type="Pfam" id="PF00672">
    <property type="entry name" value="HAMP"/>
    <property type="match status" value="1"/>
</dbReference>
<name>A0A968KT32_9SPIO</name>
<keyword evidence="4" id="KW-0472">Membrane</keyword>
<dbReference type="SMART" id="SM00304">
    <property type="entry name" value="HAMP"/>
    <property type="match status" value="1"/>
</dbReference>
<reference evidence="7" key="1">
    <citation type="submission" date="2020-03" db="EMBL/GenBank/DDBJ databases">
        <title>Spirochaetal bacteria isolated from arthropods constitute a novel genus Entomospira genus novum within the order Spirochaetales.</title>
        <authorList>
            <person name="Grana-Miraglia L."/>
            <person name="Sikutova S."/>
            <person name="Fingerle V."/>
            <person name="Sing A."/>
            <person name="Castillo-Ramirez S."/>
            <person name="Margos G."/>
            <person name="Rudolf I."/>
        </authorList>
    </citation>
    <scope>NUCLEOTIDE SEQUENCE</scope>
    <source>
        <strain evidence="7">BR208</strain>
    </source>
</reference>
<feature type="domain" description="HAMP" evidence="6">
    <location>
        <begin position="356"/>
        <end position="409"/>
    </location>
</feature>
<dbReference type="Pfam" id="PF00015">
    <property type="entry name" value="MCPsignal"/>
    <property type="match status" value="1"/>
</dbReference>
<feature type="domain" description="Methyl-accepting transducer" evidence="5">
    <location>
        <begin position="456"/>
        <end position="682"/>
    </location>
</feature>
<accession>A0A968KT32</accession>
<dbReference type="PROSITE" id="PS50885">
    <property type="entry name" value="HAMP"/>
    <property type="match status" value="1"/>
</dbReference>
<evidence type="ECO:0000256" key="3">
    <source>
        <dbReference type="PROSITE-ProRule" id="PRU00284"/>
    </source>
</evidence>
<proteinExistence type="inferred from homology"/>
<dbReference type="AlphaFoldDB" id="A0A968KT32"/>
<dbReference type="InterPro" id="IPR004089">
    <property type="entry name" value="MCPsignal_dom"/>
</dbReference>
<dbReference type="Gene3D" id="1.10.287.950">
    <property type="entry name" value="Methyl-accepting chemotaxis protein"/>
    <property type="match status" value="1"/>
</dbReference>
<sequence length="742" mass="83289">MKIKTKVMGSILVSLIIVLITLSIVVSAQIRVMFIEQSKDISRQYSTKIASMIGYQVENVRGQAKIFSESFINMPQDVSNRRQWLYEHMKYLSYSQESIDGVWAIFLPNMFDGLDDEYVDDPENFGDDIGRVQVYAENGFVAWLGSLSNNIDHHSEIQYVLRTGEGTILAKGSSNNRYAVNIARTGVTYITPIHDIEGSGKIIGVLGVEVSLSYFFSPLEYIVPPMEDMSYFITNNQFISIYHSDSSLLGQNWLKNLDASIQKSIISFFSSEGRKLGAVLDLFIHEEVMASAGYSVDTHAFFTLLALGGTTHHWMVGVTMPIENLIFGLSDIYQKLLIGSFFIIFAMIAVTFVLLKMVFMKLEKTTNAVTQIADRGDLTVLIRVEGHDELSAMAKNFNNFLKSLQNFILQIKDHGFKLQQNSVFLGEKIKYTRLDFDKIQTSMHQLKDAVGVQVNTVNNNNSTVINLSQDVRSLDRLAVTQSAGVNQSATAIKQMVLMIDRVNHIVKNMAIQYQHLQQSGLQSKRIEEQVRERIIEMVRGSVKLQEANIIIEEIANQTNSLAMNASIEAAHAGDIGKGFAIVAEEIRDLAETAAEQSRNIGQELRMVHETISSIEDASHDSEKAYNDIFHAIENLAGLVGRMEKAMHVQSQGSEGVLQNLDIITQSSHDFKEASMLMRQEVDVIVESMNRLSQEMEQNQLVIHAMIDESECIIESGRRLERLTGVNNERVAEVAAMMQKFTV</sequence>
<evidence type="ECO:0000259" key="6">
    <source>
        <dbReference type="PROSITE" id="PS50885"/>
    </source>
</evidence>
<dbReference type="SMART" id="SM00283">
    <property type="entry name" value="MA"/>
    <property type="match status" value="1"/>
</dbReference>
<feature type="transmembrane region" description="Helical" evidence="4">
    <location>
        <begin position="336"/>
        <end position="355"/>
    </location>
</feature>
<organism evidence="7 8">
    <name type="scientific">Entomospira nematocerorum</name>
    <dbReference type="NCBI Taxonomy" id="2719987"/>
    <lineage>
        <taxon>Bacteria</taxon>
        <taxon>Pseudomonadati</taxon>
        <taxon>Spirochaetota</taxon>
        <taxon>Spirochaetia</taxon>
        <taxon>Spirochaetales</taxon>
        <taxon>Spirochaetaceae</taxon>
        <taxon>Entomospira</taxon>
    </lineage>
</organism>
<dbReference type="PROSITE" id="PS50111">
    <property type="entry name" value="CHEMOTAXIS_TRANSDUC_2"/>
    <property type="match status" value="1"/>
</dbReference>
<dbReference type="GO" id="GO:0016020">
    <property type="term" value="C:membrane"/>
    <property type="evidence" value="ECO:0007669"/>
    <property type="project" value="InterPro"/>
</dbReference>
<dbReference type="EMBL" id="JAATLK010000001">
    <property type="protein sequence ID" value="NIZ47235.1"/>
    <property type="molecule type" value="Genomic_DNA"/>
</dbReference>
<dbReference type="GO" id="GO:0007165">
    <property type="term" value="P:signal transduction"/>
    <property type="evidence" value="ECO:0007669"/>
    <property type="project" value="UniProtKB-KW"/>
</dbReference>
<protein>
    <submittedName>
        <fullName evidence="7">Methyl-accepting chemotaxis protein</fullName>
    </submittedName>
</protein>
<keyword evidence="1 3" id="KW-0807">Transducer</keyword>
<evidence type="ECO:0000256" key="1">
    <source>
        <dbReference type="ARBA" id="ARBA00023224"/>
    </source>
</evidence>
<dbReference type="Gene3D" id="3.30.450.20">
    <property type="entry name" value="PAS domain"/>
    <property type="match status" value="2"/>
</dbReference>
<evidence type="ECO:0000313" key="7">
    <source>
        <dbReference type="EMBL" id="NIZ47235.1"/>
    </source>
</evidence>
<dbReference type="PANTHER" id="PTHR32089">
    <property type="entry name" value="METHYL-ACCEPTING CHEMOTAXIS PROTEIN MCPB"/>
    <property type="match status" value="1"/>
</dbReference>
<keyword evidence="4" id="KW-1133">Transmembrane helix</keyword>